<dbReference type="PANTHER" id="PTHR35005">
    <property type="entry name" value="3-DEHYDRO-SCYLLO-INOSOSE HYDROLASE"/>
    <property type="match status" value="1"/>
</dbReference>
<name>A0A4V3Z7W0_9ACTN</name>
<dbReference type="SUPFAM" id="SSF102215">
    <property type="entry name" value="Creatininase"/>
    <property type="match status" value="1"/>
</dbReference>
<evidence type="ECO:0000256" key="5">
    <source>
        <dbReference type="ARBA" id="ARBA00024029"/>
    </source>
</evidence>
<evidence type="ECO:0000313" key="7">
    <source>
        <dbReference type="Proteomes" id="UP000305282"/>
    </source>
</evidence>
<keyword evidence="7" id="KW-1185">Reference proteome</keyword>
<evidence type="ECO:0000256" key="2">
    <source>
        <dbReference type="ARBA" id="ARBA00022723"/>
    </source>
</evidence>
<comment type="caution">
    <text evidence="6">The sequence shown here is derived from an EMBL/GenBank/DDBJ whole genome shotgun (WGS) entry which is preliminary data.</text>
</comment>
<reference evidence="6 7" key="1">
    <citation type="submission" date="2019-04" db="EMBL/GenBank/DDBJ databases">
        <title>Draft genome sequences for three unisolated Alnus-infective Frankia Sp+ strains, AgTrS, AiOr and AvVan, the first sequenced Frankia strains able to sporulate in-planta.</title>
        <authorList>
            <person name="Bethencourt L."/>
            <person name="Vautrin F."/>
            <person name="Taib N."/>
            <person name="Dubost A."/>
            <person name="Castro-Garcia L."/>
            <person name="Imbaud O."/>
            <person name="Abrouk D."/>
            <person name="Fournier P."/>
            <person name="Briolay J."/>
            <person name="Nguyen A."/>
            <person name="Normand P."/>
            <person name="Fernandez M.P."/>
            <person name="Brochier-Armanet C."/>
            <person name="Herrera-Belaroussi A."/>
        </authorList>
    </citation>
    <scope>NUCLEOTIDE SEQUENCE [LARGE SCALE GENOMIC DNA]</scope>
    <source>
        <strain evidence="6 7">AvVan</strain>
    </source>
</reference>
<sequence length="244" mass="25309">MLGRATWRELMNDRPLLVLPLGSTEQHGPHLPLDTDTRVASAVARGLADRLDPVLLGPAMPYGASGEHAGFPGTVSLGTQVLERVIVELVRSVDDTARAVMVVNGHGGNAAALMSARRILAGEGRPVHLWAPTTALARTAGIPAADHDLHAGRTETSLLLHLAPDLVRLNLATAGPSPSLDELVAQGVAALSPTGVLGDPAGASAAEGARLLDAYVDDAVERLLSWARRQGITPPAAQSMDRSA</sequence>
<dbReference type="GO" id="GO:0016811">
    <property type="term" value="F:hydrolase activity, acting on carbon-nitrogen (but not peptide) bonds, in linear amides"/>
    <property type="evidence" value="ECO:0007669"/>
    <property type="project" value="TreeGrafter"/>
</dbReference>
<dbReference type="OrthoDB" id="9801445at2"/>
<evidence type="ECO:0000313" key="6">
    <source>
        <dbReference type="EMBL" id="THJ75629.1"/>
    </source>
</evidence>
<dbReference type="EMBL" id="SSXH01000059">
    <property type="protein sequence ID" value="THJ75629.1"/>
    <property type="molecule type" value="Genomic_DNA"/>
</dbReference>
<organism evidence="6 7">
    <name type="scientific">Candidatus Frankia alpina</name>
    <dbReference type="NCBI Taxonomy" id="2699483"/>
    <lineage>
        <taxon>Bacteria</taxon>
        <taxon>Bacillati</taxon>
        <taxon>Actinomycetota</taxon>
        <taxon>Actinomycetes</taxon>
        <taxon>Frankiales</taxon>
        <taxon>Frankiaceae</taxon>
        <taxon>Frankia</taxon>
    </lineage>
</organism>
<proteinExistence type="inferred from homology"/>
<dbReference type="InterPro" id="IPR024087">
    <property type="entry name" value="Creatininase-like_sf"/>
</dbReference>
<protein>
    <submittedName>
        <fullName evidence="6">Mycofactocin biosynthesis peptidyl-dipeptidase MftE</fullName>
    </submittedName>
</protein>
<dbReference type="GO" id="GO:0046872">
    <property type="term" value="F:metal ion binding"/>
    <property type="evidence" value="ECO:0007669"/>
    <property type="project" value="UniProtKB-KW"/>
</dbReference>
<dbReference type="InterPro" id="IPR023871">
    <property type="entry name" value="MftE"/>
</dbReference>
<dbReference type="PANTHER" id="PTHR35005:SF1">
    <property type="entry name" value="2-AMINO-5-FORMYLAMINO-6-RIBOSYLAMINOPYRIMIDIN-4(3H)-ONE 5'-MONOPHOSPHATE DEFORMYLASE"/>
    <property type="match status" value="1"/>
</dbReference>
<dbReference type="Proteomes" id="UP000305282">
    <property type="component" value="Unassembled WGS sequence"/>
</dbReference>
<dbReference type="RefSeq" id="WP_136447044.1">
    <property type="nucleotide sequence ID" value="NZ_SSXH01000059.1"/>
</dbReference>
<keyword evidence="4" id="KW-0862">Zinc</keyword>
<accession>A0A4V3Z7W0</accession>
<dbReference type="AlphaFoldDB" id="A0A4V3Z7W0"/>
<keyword evidence="2" id="KW-0479">Metal-binding</keyword>
<comment type="similarity">
    <text evidence="5">Belongs to the creatininase superfamily.</text>
</comment>
<comment type="cofactor">
    <cofactor evidence="1">
        <name>Zn(2+)</name>
        <dbReference type="ChEBI" id="CHEBI:29105"/>
    </cofactor>
</comment>
<dbReference type="NCBIfam" id="TIGR03964">
    <property type="entry name" value="mycofact_creat"/>
    <property type="match status" value="1"/>
</dbReference>
<keyword evidence="3" id="KW-0378">Hydrolase</keyword>
<gene>
    <name evidence="6" type="primary">mftE</name>
    <name evidence="6" type="ORF">E7Y31_04355</name>
</gene>
<dbReference type="InterPro" id="IPR003785">
    <property type="entry name" value="Creatininase/forma_Hydrolase"/>
</dbReference>
<dbReference type="Pfam" id="PF02633">
    <property type="entry name" value="Creatininase"/>
    <property type="match status" value="1"/>
</dbReference>
<evidence type="ECO:0000256" key="1">
    <source>
        <dbReference type="ARBA" id="ARBA00001947"/>
    </source>
</evidence>
<evidence type="ECO:0000256" key="3">
    <source>
        <dbReference type="ARBA" id="ARBA00022801"/>
    </source>
</evidence>
<dbReference type="GO" id="GO:0009231">
    <property type="term" value="P:riboflavin biosynthetic process"/>
    <property type="evidence" value="ECO:0007669"/>
    <property type="project" value="TreeGrafter"/>
</dbReference>
<evidence type="ECO:0000256" key="4">
    <source>
        <dbReference type="ARBA" id="ARBA00022833"/>
    </source>
</evidence>
<dbReference type="Gene3D" id="3.40.50.10310">
    <property type="entry name" value="Creatininase"/>
    <property type="match status" value="1"/>
</dbReference>